<accession>A0A7S2Y913</accession>
<reference evidence="1" key="1">
    <citation type="submission" date="2021-01" db="EMBL/GenBank/DDBJ databases">
        <authorList>
            <person name="Corre E."/>
            <person name="Pelletier E."/>
            <person name="Niang G."/>
            <person name="Scheremetjew M."/>
            <person name="Finn R."/>
            <person name="Kale V."/>
            <person name="Holt S."/>
            <person name="Cochrane G."/>
            <person name="Meng A."/>
            <person name="Brown T."/>
            <person name="Cohen L."/>
        </authorList>
    </citation>
    <scope>NUCLEOTIDE SEQUENCE</scope>
    <source>
        <strain evidence="1">CCMP125</strain>
    </source>
</reference>
<dbReference type="EMBL" id="HBHT01014514">
    <property type="protein sequence ID" value="CAD9960654.1"/>
    <property type="molecule type" value="Transcribed_RNA"/>
</dbReference>
<proteinExistence type="predicted"/>
<sequence length="123" mass="13565">MNAALRRIALSTFKTTTLMSSRGLATTVTKSSGVCLNELRGVLEEYRQDNYSYEVPMRFKKELVAAACQKQAPQEGVRVEGLQQVLSNIGLQDRISPGELKVIFQEEGDASGTIAADRLVRML</sequence>
<dbReference type="AlphaFoldDB" id="A0A7S2Y913"/>
<name>A0A7S2Y913_9STRA</name>
<evidence type="ECO:0000313" key="1">
    <source>
        <dbReference type="EMBL" id="CAD9960654.1"/>
    </source>
</evidence>
<protein>
    <submittedName>
        <fullName evidence="1">Uncharacterized protein</fullName>
    </submittedName>
</protein>
<organism evidence="1">
    <name type="scientific">Entomoneis paludosa</name>
    <dbReference type="NCBI Taxonomy" id="265537"/>
    <lineage>
        <taxon>Eukaryota</taxon>
        <taxon>Sar</taxon>
        <taxon>Stramenopiles</taxon>
        <taxon>Ochrophyta</taxon>
        <taxon>Bacillariophyta</taxon>
        <taxon>Bacillariophyceae</taxon>
        <taxon>Bacillariophycidae</taxon>
        <taxon>Entomoneidaceae</taxon>
        <taxon>Entomoneis</taxon>
    </lineage>
</organism>
<gene>
    <name evidence="1" type="ORF">APAL1065_LOCUS9723</name>
</gene>